<evidence type="ECO:0000313" key="3">
    <source>
        <dbReference type="Proteomes" id="UP000639606"/>
    </source>
</evidence>
<evidence type="ECO:0000313" key="2">
    <source>
        <dbReference type="EMBL" id="GGP54254.1"/>
    </source>
</evidence>
<comment type="caution">
    <text evidence="2">The sequence shown here is derived from an EMBL/GenBank/DDBJ whole genome shotgun (WGS) entry which is preliminary data.</text>
</comment>
<feature type="compositionally biased region" description="Basic and acidic residues" evidence="1">
    <location>
        <begin position="1"/>
        <end position="10"/>
    </location>
</feature>
<feature type="compositionally biased region" description="Polar residues" evidence="1">
    <location>
        <begin position="36"/>
        <end position="45"/>
    </location>
</feature>
<sequence length="88" mass="9074">MYGARAHQDRTTAGSSVARRSHSRHTGTLPPGRSGITGQPRSTAANAAASLGGVTDMDGPLPHYGRGGSAPPPVFHYRPDGTKLPNAE</sequence>
<organism evidence="2 3">
    <name type="scientific">Saccharothrix coeruleofusca</name>
    <dbReference type="NCBI Taxonomy" id="33919"/>
    <lineage>
        <taxon>Bacteria</taxon>
        <taxon>Bacillati</taxon>
        <taxon>Actinomycetota</taxon>
        <taxon>Actinomycetes</taxon>
        <taxon>Pseudonocardiales</taxon>
        <taxon>Pseudonocardiaceae</taxon>
        <taxon>Saccharothrix</taxon>
    </lineage>
</organism>
<dbReference type="EMBL" id="BMRG01000004">
    <property type="protein sequence ID" value="GGP54254.1"/>
    <property type="molecule type" value="Genomic_DNA"/>
</dbReference>
<dbReference type="Proteomes" id="UP000639606">
    <property type="component" value="Unassembled WGS sequence"/>
</dbReference>
<name>A0A918ALZ0_9PSEU</name>
<protein>
    <submittedName>
        <fullName evidence="2">Uncharacterized protein</fullName>
    </submittedName>
</protein>
<accession>A0A918ALZ0</accession>
<reference evidence="2" key="2">
    <citation type="submission" date="2020-09" db="EMBL/GenBank/DDBJ databases">
        <authorList>
            <person name="Sun Q."/>
            <person name="Ohkuma M."/>
        </authorList>
    </citation>
    <scope>NUCLEOTIDE SEQUENCE</scope>
    <source>
        <strain evidence="2">JCM 3313</strain>
    </source>
</reference>
<reference evidence="2" key="1">
    <citation type="journal article" date="2014" name="Int. J. Syst. Evol. Microbiol.">
        <title>Complete genome sequence of Corynebacterium casei LMG S-19264T (=DSM 44701T), isolated from a smear-ripened cheese.</title>
        <authorList>
            <consortium name="US DOE Joint Genome Institute (JGI-PGF)"/>
            <person name="Walter F."/>
            <person name="Albersmeier A."/>
            <person name="Kalinowski J."/>
            <person name="Ruckert C."/>
        </authorList>
    </citation>
    <scope>NUCLEOTIDE SEQUENCE</scope>
    <source>
        <strain evidence="2">JCM 3313</strain>
    </source>
</reference>
<feature type="region of interest" description="Disordered" evidence="1">
    <location>
        <begin position="1"/>
        <end position="88"/>
    </location>
</feature>
<proteinExistence type="predicted"/>
<keyword evidence="3" id="KW-1185">Reference proteome</keyword>
<gene>
    <name evidence="2" type="ORF">GCM10010185_28400</name>
</gene>
<evidence type="ECO:0000256" key="1">
    <source>
        <dbReference type="SAM" id="MobiDB-lite"/>
    </source>
</evidence>
<dbReference type="AlphaFoldDB" id="A0A918ALZ0"/>